<dbReference type="PANTHER" id="PTHR43023">
    <property type="entry name" value="PROTEIN TRIGALACTOSYLDIACYLGLYCEROL 3, CHLOROPLASTIC"/>
    <property type="match status" value="1"/>
</dbReference>
<dbReference type="SMART" id="SM00382">
    <property type="entry name" value="AAA"/>
    <property type="match status" value="2"/>
</dbReference>
<protein>
    <submittedName>
        <fullName evidence="4">ABC transporter</fullName>
    </submittedName>
</protein>
<dbReference type="Pfam" id="PF00005">
    <property type="entry name" value="ABC_tran"/>
    <property type="match status" value="2"/>
</dbReference>
<dbReference type="Gene3D" id="3.40.50.300">
    <property type="entry name" value="P-loop containing nucleotide triphosphate hydrolases"/>
    <property type="match status" value="2"/>
</dbReference>
<keyword evidence="5" id="KW-1185">Reference proteome</keyword>
<sequence length="1979" mass="216515">MLPVLRLYLKTARAHLYLYICMIVMPVVVMAAVALFFSFEDRLQSPSSGLGEGTLPRLPLCRDLPGCTSQTVYLAFSPDTIEARRVVDRLAQQNGLESERIVAVKDRATMQRLVAGKNLGPSFVDDVIAANLGETVRRHLLGADGSLASILTPRGVLADRGVVAEMLDTAYGLDDRTLDAFDDEWAASMGPADSVFLALDLNISNREASDIPQAVQYSLWYSQEMMTWYAVKHPSPRTRSSTPNSYAMSYVWSPVSFSIFEAIHNALTGTFIGKTISYSLGEYPSQGSTTTLAGMQAYMILQLSIFLECILTLIFAAHFRGPFQTTLRRLGVSEFCMYGLTFGTLLIANLLAYGLLFGAGSLFKLFPFSNYTPSLNALVSITFALITTASVLLLHMFFYNTSVAIAFGTVALILLVAFPFLILLEQPDYPTIWTQFAIPTWLTKVFYVLFPPLGLVAICDMMITLRPERMSTLLVGQSASMYGLELLFNDIDGYHSKHFSCLGTMVASISECTFQLPYLGSLVVMSLIQSTLALPLLTLVLLFCKHEPGSQGLPLGFLCSRKFYRTRCPKDNPEFPFLSVSGLRKTYRKAKRCTVVKEEALCGLDLHLEQGEVTGLVATSGGGKSTALGIMAGELAPSGGQCAGLGHDLLCPYTARSLRGFISLCPQEWNNLWINLTVRENVLLCAEIRARVTGRLGELQHRSGSLDGYVDELLKRLGLHDHAHKQASALSGGMLRRLALANATAGGPRLILLDEITVGVDPILKRQIWAYVRALVTEGAAAVLSSHDANEIAELATRVVVLKAGRTQADAPVVQLLEEHGDYVVSVTSESRDAISRVALLLSTELGTLLGVGAKELSVTMDPRRASISIPATLVPDAHTLTSLIQHCRAFEKREGVQVAVSRARLEDVFEHLLDGEDDAQPEPLRSVTLDEDRKPSVTRHLLLLFLSLDLQEHCRSFVSILAALTALFVLIWMGVHYTLTSVKSAIELVEAAQLTEWSLSCLADCINANPGADPLLTDANVTTENVSEFLKANPGIDALQVMERCLVKRPRRLFEPMLQYPDGFSACLSYMNHLGLDTYRYDYLTVGDRQTGSLGTNETQFNWYYIGVVGDASKVETSDSVSLSLSLDDPLIASSPTGGLDYYVANEPQQISFSPQNFGDVWRRGVEAGLRHPLDSDDLFSLVAPRMTVPQYLRSDTSPPPKDTENRTLLLEETILRQPTASDFFEGITSTIGSTFTKPDCFDSQPAVQARVVRRVFRSIPAVIFQPGQHEAGSALLLKMYAMLPPLGPQGKAYRDWVITFTPSKERVDTPASTSKYFIPTLFQYLYKYANGAIDITKTDRVRFTFTTIGADAMAKMTGALFRQHLIESLRDTLGVEEAWRQGTEFTYDGSVMSIPRRYLNRDLIFETPGAALQSMEIMSDYYLVFLLLLGSVIVAGRAAREFQQRTVTLLHLHGASEMRVVMVLILYFSIWTIIPTILIAAALTALFKDAFFIHGPAVAAVAYTCLGMIALSSVFNAVLVAVLLRSQQNAMLTVVLQILIAVFVSGSLRAEGAVAAVLGLLAPGVGYMPVLRNAIGLSRISWGSLALSFLISLLEVFASLGVLLLRKIRVRQRIKDRTPDGSDSEESGLLSGLSETTSMTSLNLERKDAPPRHPDNHLSVQGISHSYRKGAHALDNASFSVPAGSIFALLGANGAGKSTMMHALTGVLRPTAGSALCVRNEADSRWVDLFRRVHHSRYITVVPQHDLYWPQLTVRDHVKIIRGLTPRALRPNIKSTDHVLRLVGLAEHADKRASALSGGMRRRLTLAMVLVSSPSLICLDEATTGFSGRLRKRVWDAILASKGANKTLIVTSHDMAEVEALADTCCVLRKGRVIASGSVDDLCAQSRVAYTLTVACGSLKAFDTYLAGPHKCACEFSGGLLADAEVNSVARLVKYRIPQGVDLETAISSLSSVGCLTHAWALTHARLEEAFIDLVEL</sequence>
<evidence type="ECO:0000256" key="1">
    <source>
        <dbReference type="ARBA" id="ARBA00022448"/>
    </source>
</evidence>
<evidence type="ECO:0000256" key="3">
    <source>
        <dbReference type="ARBA" id="ARBA00022840"/>
    </source>
</evidence>
<dbReference type="Proteomes" id="UP000001548">
    <property type="component" value="Unassembled WGS sequence"/>
</dbReference>
<evidence type="ECO:0000313" key="5">
    <source>
        <dbReference type="Proteomes" id="UP000001548"/>
    </source>
</evidence>
<gene>
    <name evidence="4" type="ORF">GL50803_0094478</name>
</gene>
<reference evidence="4 5" key="1">
    <citation type="journal article" date="2007" name="Science">
        <title>Genomic minimalism in the early diverging intestinal parasite Giardia lamblia.</title>
        <authorList>
            <person name="Morrison H.G."/>
            <person name="McArthur A.G."/>
            <person name="Gillin F.D."/>
            <person name="Aley S.B."/>
            <person name="Adam R.D."/>
            <person name="Olsen G.J."/>
            <person name="Best A.A."/>
            <person name="Cande W.Z."/>
            <person name="Chen F."/>
            <person name="Cipriano M.J."/>
            <person name="Davids B.J."/>
            <person name="Dawson S.C."/>
            <person name="Elmendorf H.G."/>
            <person name="Hehl A.B."/>
            <person name="Holder M.E."/>
            <person name="Huse S.M."/>
            <person name="Kim U.U."/>
            <person name="Lasek-Nesselquist E."/>
            <person name="Manning G."/>
            <person name="Nigam A."/>
            <person name="Nixon J.E."/>
            <person name="Palm D."/>
            <person name="Passamaneck N.E."/>
            <person name="Prabhu A."/>
            <person name="Reich C.I."/>
            <person name="Reiner D.S."/>
            <person name="Samuelson J."/>
            <person name="Svard S.G."/>
            <person name="Sogin M.L."/>
        </authorList>
    </citation>
    <scope>NUCLEOTIDE SEQUENCE [LARGE SCALE GENOMIC DNA]</scope>
    <source>
        <strain evidence="4 5">WB C6</strain>
    </source>
</reference>
<proteinExistence type="predicted"/>
<dbReference type="PANTHER" id="PTHR43023:SF3">
    <property type="entry name" value="PROTEIN TRIGALACTOSYLDIACYLGLYCEROL 3, CHLOROPLASTIC"/>
    <property type="match status" value="1"/>
</dbReference>
<dbReference type="InterPro" id="IPR003439">
    <property type="entry name" value="ABC_transporter-like_ATP-bd"/>
</dbReference>
<dbReference type="InterPro" id="IPR003593">
    <property type="entry name" value="AAA+_ATPase"/>
</dbReference>
<dbReference type="OMA" id="ECSESIT"/>
<dbReference type="RefSeq" id="XP_001708382.1">
    <property type="nucleotide sequence ID" value="XM_001708330.1"/>
</dbReference>
<name>A8BAF0_GIAIC</name>
<dbReference type="HOGENOM" id="CLU_232823_0_0_1"/>
<dbReference type="SUPFAM" id="SSF52540">
    <property type="entry name" value="P-loop containing nucleoside triphosphate hydrolases"/>
    <property type="match status" value="2"/>
</dbReference>
<comment type="caution">
    <text evidence="4">The sequence shown here is derived from an EMBL/GenBank/DDBJ whole genome shotgun (WGS) entry which is preliminary data.</text>
</comment>
<dbReference type="GeneID" id="5701293"/>
<keyword evidence="1" id="KW-0813">Transport</keyword>
<dbReference type="VEuPathDB" id="GiardiaDB:GL50803_94478"/>
<dbReference type="PROSITE" id="PS50893">
    <property type="entry name" value="ABC_TRANSPORTER_2"/>
    <property type="match status" value="2"/>
</dbReference>
<accession>A8BAF0</accession>
<evidence type="ECO:0000256" key="2">
    <source>
        <dbReference type="ARBA" id="ARBA00022741"/>
    </source>
</evidence>
<dbReference type="GO" id="GO:0005524">
    <property type="term" value="F:ATP binding"/>
    <property type="evidence" value="ECO:0007669"/>
    <property type="project" value="UniProtKB-KW"/>
</dbReference>
<keyword evidence="3" id="KW-0067">ATP-binding</keyword>
<dbReference type="GO" id="GO:0016887">
    <property type="term" value="F:ATP hydrolysis activity"/>
    <property type="evidence" value="ECO:0007669"/>
    <property type="project" value="InterPro"/>
</dbReference>
<dbReference type="PROSITE" id="PS00211">
    <property type="entry name" value="ABC_TRANSPORTER_1"/>
    <property type="match status" value="2"/>
</dbReference>
<dbReference type="EMBL" id="AACB03000002">
    <property type="protein sequence ID" value="KAE8303513.1"/>
    <property type="molecule type" value="Genomic_DNA"/>
</dbReference>
<dbReference type="InterPro" id="IPR027417">
    <property type="entry name" value="P-loop_NTPase"/>
</dbReference>
<dbReference type="InterPro" id="IPR017871">
    <property type="entry name" value="ABC_transporter-like_CS"/>
</dbReference>
<keyword evidence="2" id="KW-0547">Nucleotide-binding</keyword>
<evidence type="ECO:0000313" key="4">
    <source>
        <dbReference type="EMBL" id="KAE8303513.1"/>
    </source>
</evidence>
<dbReference type="KEGG" id="gla:GL50803_0094478"/>
<dbReference type="CDD" id="cd03263">
    <property type="entry name" value="ABC_subfamily_A"/>
    <property type="match status" value="1"/>
</dbReference>
<organism evidence="4 5">
    <name type="scientific">Giardia intestinalis (strain ATCC 50803 / WB clone C6)</name>
    <name type="common">Giardia lamblia</name>
    <dbReference type="NCBI Taxonomy" id="184922"/>
    <lineage>
        <taxon>Eukaryota</taxon>
        <taxon>Metamonada</taxon>
        <taxon>Diplomonadida</taxon>
        <taxon>Hexamitidae</taxon>
        <taxon>Giardiinae</taxon>
        <taxon>Giardia</taxon>
    </lineage>
</organism>